<sequence>MSYIQESLRSFYSGYDPVDVEVQLTDSTSVRFSPAKYLKKLQGEYDMTPASFIFATKDGDPIYLKSDGSNTKEYLALRNRNNQPTAELEIYESKGYIKNLECDVIIGIL</sequence>
<evidence type="ECO:0000313" key="2">
    <source>
        <dbReference type="Proteomes" id="UP000664218"/>
    </source>
</evidence>
<gene>
    <name evidence="1" type="ORF">J3A84_08695</name>
</gene>
<dbReference type="EMBL" id="JAFNJU010000006">
    <property type="protein sequence ID" value="MBO1265101.1"/>
    <property type="molecule type" value="Genomic_DNA"/>
</dbReference>
<evidence type="ECO:0000313" key="1">
    <source>
        <dbReference type="EMBL" id="MBO1265101.1"/>
    </source>
</evidence>
<dbReference type="AlphaFoldDB" id="A0A939H8J3"/>
<reference evidence="1" key="1">
    <citation type="submission" date="2021-03" db="EMBL/GenBank/DDBJ databases">
        <title>Proteiniclasticum marinus sp. nov., isolated from tidal flat sediment.</title>
        <authorList>
            <person name="Namirimu T."/>
            <person name="Yang J.-A."/>
            <person name="Yang S.-H."/>
            <person name="Kim Y.-J."/>
            <person name="Kwon K.K."/>
        </authorList>
    </citation>
    <scope>NUCLEOTIDE SEQUENCE</scope>
    <source>
        <strain evidence="1">SCR006</strain>
    </source>
</reference>
<dbReference type="RefSeq" id="WP_207599627.1">
    <property type="nucleotide sequence ID" value="NZ_JAFNJU010000006.1"/>
</dbReference>
<comment type="caution">
    <text evidence="1">The sequence shown here is derived from an EMBL/GenBank/DDBJ whole genome shotgun (WGS) entry which is preliminary data.</text>
</comment>
<protein>
    <submittedName>
        <fullName evidence="1">Uncharacterized protein</fullName>
    </submittedName>
</protein>
<proteinExistence type="predicted"/>
<name>A0A939H8J3_9CLOT</name>
<organism evidence="1 2">
    <name type="scientific">Proteiniclasticum aestuarii</name>
    <dbReference type="NCBI Taxonomy" id="2817862"/>
    <lineage>
        <taxon>Bacteria</taxon>
        <taxon>Bacillati</taxon>
        <taxon>Bacillota</taxon>
        <taxon>Clostridia</taxon>
        <taxon>Eubacteriales</taxon>
        <taxon>Clostridiaceae</taxon>
        <taxon>Proteiniclasticum</taxon>
    </lineage>
</organism>
<accession>A0A939H8J3</accession>
<dbReference type="Proteomes" id="UP000664218">
    <property type="component" value="Unassembled WGS sequence"/>
</dbReference>
<keyword evidence="2" id="KW-1185">Reference proteome</keyword>